<organism evidence="3 4">
    <name type="scientific">Jiulongibacter sediminis</name>
    <dbReference type="NCBI Taxonomy" id="1605367"/>
    <lineage>
        <taxon>Bacteria</taxon>
        <taxon>Pseudomonadati</taxon>
        <taxon>Bacteroidota</taxon>
        <taxon>Cytophagia</taxon>
        <taxon>Cytophagales</taxon>
        <taxon>Leadbetterellaceae</taxon>
        <taxon>Jiulongibacter</taxon>
    </lineage>
</organism>
<accession>A0A0P7B9N4</accession>
<gene>
    <name evidence="3" type="ORF">AFM12_17660</name>
</gene>
<dbReference type="STRING" id="1605367.AFM12_17660"/>
<dbReference type="RefSeq" id="WP_055151123.1">
    <property type="nucleotide sequence ID" value="NZ_JXSZ01000013.1"/>
</dbReference>
<dbReference type="AlphaFoldDB" id="A0A0P7B9N4"/>
<dbReference type="PANTHER" id="PTHR40469">
    <property type="entry name" value="SECRETED GLYCOSYL HYDROLASE"/>
    <property type="match status" value="1"/>
</dbReference>
<dbReference type="PATRIC" id="fig|1605367.3.peg.966"/>
<dbReference type="InterPro" id="IPR029010">
    <property type="entry name" value="ThuA-like"/>
</dbReference>
<evidence type="ECO:0000256" key="1">
    <source>
        <dbReference type="SAM" id="SignalP"/>
    </source>
</evidence>
<evidence type="ECO:0000313" key="4">
    <source>
        <dbReference type="Proteomes" id="UP000050454"/>
    </source>
</evidence>
<dbReference type="PANTHER" id="PTHR40469:SF2">
    <property type="entry name" value="GALACTOSE-BINDING DOMAIN-LIKE SUPERFAMILY PROTEIN"/>
    <property type="match status" value="1"/>
</dbReference>
<dbReference type="EMBL" id="LGTQ01000013">
    <property type="protein sequence ID" value="KPM47049.1"/>
    <property type="molecule type" value="Genomic_DNA"/>
</dbReference>
<name>A0A0P7B9N4_9BACT</name>
<dbReference type="Gene3D" id="3.40.50.880">
    <property type="match status" value="1"/>
</dbReference>
<keyword evidence="1" id="KW-0732">Signal</keyword>
<comment type="caution">
    <text evidence="3">The sequence shown here is derived from an EMBL/GenBank/DDBJ whole genome shotgun (WGS) entry which is preliminary data.</text>
</comment>
<evidence type="ECO:0000313" key="3">
    <source>
        <dbReference type="EMBL" id="KPM47049.1"/>
    </source>
</evidence>
<protein>
    <submittedName>
        <fullName evidence="3">Trehalose utilization</fullName>
    </submittedName>
</protein>
<dbReference type="OrthoDB" id="9785923at2"/>
<dbReference type="InterPro" id="IPR029062">
    <property type="entry name" value="Class_I_gatase-like"/>
</dbReference>
<sequence length="320" mass="36799">MNTPKSVLSLLFFALLASSSFAQNKIKALIVDGQNNHEHWPKITVMMKTYMEKTGLFEVDIQRTQYTWRGEEFLPEYQIEGMPQTEALEKSKQDPNFAPEFKEYDLVVINFGWDAAPWPKSTQKSFEKFVKKGGGVVIVHAADNSFPEWEAYNKMIGLGGWGDRNEKDGPYVYFDRQGVLQRDMKPGPAGSHGPQHEFRVEIRKPEHPITKGMPELWRHSSDELYDGLRGPAQKMTILATAFSAPFKRGTNRHEPMMMTIDYKRGRIFHTPMGHDDESWECVGLMTTFLRGAEWAATKKVTVPIPEDFPTERFISKRKFD</sequence>
<keyword evidence="4" id="KW-1185">Reference proteome</keyword>
<feature type="domain" description="ThuA-like" evidence="2">
    <location>
        <begin position="50"/>
        <end position="295"/>
    </location>
</feature>
<feature type="signal peptide" evidence="1">
    <location>
        <begin position="1"/>
        <end position="22"/>
    </location>
</feature>
<reference evidence="3 4" key="1">
    <citation type="submission" date="2015-07" db="EMBL/GenBank/DDBJ databases">
        <title>The draft genome sequence of Leadbetterella sp. JN14-9.</title>
        <authorList>
            <person name="Liu Y."/>
            <person name="Du J."/>
            <person name="Shao Z."/>
        </authorList>
    </citation>
    <scope>NUCLEOTIDE SEQUENCE [LARGE SCALE GENOMIC DNA]</scope>
    <source>
        <strain evidence="3 4">JN14-9</strain>
    </source>
</reference>
<dbReference type="Proteomes" id="UP000050454">
    <property type="component" value="Unassembled WGS sequence"/>
</dbReference>
<dbReference type="SUPFAM" id="SSF52317">
    <property type="entry name" value="Class I glutamine amidotransferase-like"/>
    <property type="match status" value="1"/>
</dbReference>
<dbReference type="Pfam" id="PF06283">
    <property type="entry name" value="ThuA"/>
    <property type="match status" value="1"/>
</dbReference>
<evidence type="ECO:0000259" key="2">
    <source>
        <dbReference type="Pfam" id="PF06283"/>
    </source>
</evidence>
<feature type="chain" id="PRO_5006135524" evidence="1">
    <location>
        <begin position="23"/>
        <end position="320"/>
    </location>
</feature>
<proteinExistence type="predicted"/>